<accession>A0A5D2XPB9</accession>
<gene>
    <name evidence="1" type="ORF">E1A91_A10G212800v1</name>
</gene>
<protein>
    <submittedName>
        <fullName evidence="1">Uncharacterized protein</fullName>
    </submittedName>
</protein>
<sequence>MKRGKKGKKNRNKLQQIITLEVVKTWERSTRTWGVQRASQGHAWSVRGAAAQKGNFRVSETLKIRAYRAVVKFWACKPNLFDGPFNFCV</sequence>
<evidence type="ECO:0000313" key="1">
    <source>
        <dbReference type="EMBL" id="TYJ15885.1"/>
    </source>
</evidence>
<organism evidence="1 2">
    <name type="scientific">Gossypium mustelinum</name>
    <name type="common">Cotton</name>
    <name type="synonym">Gossypium caicoense</name>
    <dbReference type="NCBI Taxonomy" id="34275"/>
    <lineage>
        <taxon>Eukaryota</taxon>
        <taxon>Viridiplantae</taxon>
        <taxon>Streptophyta</taxon>
        <taxon>Embryophyta</taxon>
        <taxon>Tracheophyta</taxon>
        <taxon>Spermatophyta</taxon>
        <taxon>Magnoliopsida</taxon>
        <taxon>eudicotyledons</taxon>
        <taxon>Gunneridae</taxon>
        <taxon>Pentapetalae</taxon>
        <taxon>rosids</taxon>
        <taxon>malvids</taxon>
        <taxon>Malvales</taxon>
        <taxon>Malvaceae</taxon>
        <taxon>Malvoideae</taxon>
        <taxon>Gossypium</taxon>
    </lineage>
</organism>
<proteinExistence type="predicted"/>
<evidence type="ECO:0000313" key="2">
    <source>
        <dbReference type="Proteomes" id="UP000323597"/>
    </source>
</evidence>
<dbReference type="EMBL" id="CM017645">
    <property type="protein sequence ID" value="TYJ15885.1"/>
    <property type="molecule type" value="Genomic_DNA"/>
</dbReference>
<name>A0A5D2XPB9_GOSMU</name>
<dbReference type="AlphaFoldDB" id="A0A5D2XPB9"/>
<reference evidence="1 2" key="1">
    <citation type="submission" date="2019-07" db="EMBL/GenBank/DDBJ databases">
        <title>WGS assembly of Gossypium mustelinum.</title>
        <authorList>
            <person name="Chen Z.J."/>
            <person name="Sreedasyam A."/>
            <person name="Ando A."/>
            <person name="Song Q."/>
            <person name="De L."/>
            <person name="Hulse-Kemp A."/>
            <person name="Ding M."/>
            <person name="Ye W."/>
            <person name="Kirkbride R."/>
            <person name="Jenkins J."/>
            <person name="Plott C."/>
            <person name="Lovell J."/>
            <person name="Lin Y.-M."/>
            <person name="Vaughn R."/>
            <person name="Liu B."/>
            <person name="Li W."/>
            <person name="Simpson S."/>
            <person name="Scheffler B."/>
            <person name="Saski C."/>
            <person name="Grover C."/>
            <person name="Hu G."/>
            <person name="Conover J."/>
            <person name="Carlson J."/>
            <person name="Shu S."/>
            <person name="Boston L."/>
            <person name="Williams M."/>
            <person name="Peterson D."/>
            <person name="Mcgee K."/>
            <person name="Jones D."/>
            <person name="Wendel J."/>
            <person name="Stelly D."/>
            <person name="Grimwood J."/>
            <person name="Schmutz J."/>
        </authorList>
    </citation>
    <scope>NUCLEOTIDE SEQUENCE [LARGE SCALE GENOMIC DNA]</scope>
    <source>
        <strain evidence="1">1408120.09</strain>
    </source>
</reference>
<keyword evidence="2" id="KW-1185">Reference proteome</keyword>
<dbReference type="Proteomes" id="UP000323597">
    <property type="component" value="Chromosome A10"/>
</dbReference>